<dbReference type="CDD" id="cd04301">
    <property type="entry name" value="NAT_SF"/>
    <property type="match status" value="1"/>
</dbReference>
<dbReference type="EMBL" id="JARXYA010000021">
    <property type="protein sequence ID" value="MDH6504923.1"/>
    <property type="molecule type" value="Genomic_DNA"/>
</dbReference>
<sequence>MKIAYSSSTNISADQAIDLYIRSTLGERRPIHNRKAFENMYKYANLIISAWDGDKLVGIARSLTDFSYVAYLSDLAVDVQYQKQGIGKQLIEKTKSDLEPECMLVLLAAPKAREYYGPLGFEQHPSAWILKKGVK</sequence>
<evidence type="ECO:0000313" key="2">
    <source>
        <dbReference type="EMBL" id="MDH6504923.1"/>
    </source>
</evidence>
<dbReference type="InterPro" id="IPR016181">
    <property type="entry name" value="Acyl_CoA_acyltransferase"/>
</dbReference>
<comment type="caution">
    <text evidence="2">The sequence shown here is derived from an EMBL/GenBank/DDBJ whole genome shotgun (WGS) entry which is preliminary data.</text>
</comment>
<dbReference type="GO" id="GO:0016747">
    <property type="term" value="F:acyltransferase activity, transferring groups other than amino-acyl groups"/>
    <property type="evidence" value="ECO:0007669"/>
    <property type="project" value="InterPro"/>
</dbReference>
<organism evidence="2 3">
    <name type="scientific">Polynucleobacter sphagniphilus</name>
    <dbReference type="NCBI Taxonomy" id="1743169"/>
    <lineage>
        <taxon>Bacteria</taxon>
        <taxon>Pseudomonadati</taxon>
        <taxon>Pseudomonadota</taxon>
        <taxon>Betaproteobacteria</taxon>
        <taxon>Burkholderiales</taxon>
        <taxon>Burkholderiaceae</taxon>
        <taxon>Polynucleobacter</taxon>
    </lineage>
</organism>
<dbReference type="GeneID" id="83596272"/>
<dbReference type="Proteomes" id="UP001161160">
    <property type="component" value="Unassembled WGS sequence"/>
</dbReference>
<dbReference type="InterPro" id="IPR000182">
    <property type="entry name" value="GNAT_dom"/>
</dbReference>
<dbReference type="Gene3D" id="3.40.630.30">
    <property type="match status" value="1"/>
</dbReference>
<keyword evidence="3" id="KW-1185">Reference proteome</keyword>
<dbReference type="PANTHER" id="PTHR43233">
    <property type="entry name" value="FAMILY N-ACETYLTRANSFERASE, PUTATIVE (AFU_ORTHOLOGUE AFUA_6G03350)-RELATED"/>
    <property type="match status" value="1"/>
</dbReference>
<protein>
    <submittedName>
        <fullName evidence="2">Ribosomal protein S18 acetylase RimI-like enzyme</fullName>
    </submittedName>
</protein>
<dbReference type="InterPro" id="IPR053144">
    <property type="entry name" value="Acetyltransferase_Butenolide"/>
</dbReference>
<evidence type="ECO:0000313" key="3">
    <source>
        <dbReference type="Proteomes" id="UP001161160"/>
    </source>
</evidence>
<keyword evidence="2" id="KW-0687">Ribonucleoprotein</keyword>
<dbReference type="SUPFAM" id="SSF55729">
    <property type="entry name" value="Acyl-CoA N-acyltransferases (Nat)"/>
    <property type="match status" value="1"/>
</dbReference>
<reference evidence="2" key="1">
    <citation type="submission" date="2023-04" db="EMBL/GenBank/DDBJ databases">
        <title>Genome Encyclopedia of Bacteria and Archaea VI: Functional Genomics of Type Strains.</title>
        <authorList>
            <person name="Whitman W."/>
        </authorList>
    </citation>
    <scope>NUCLEOTIDE SEQUENCE</scope>
    <source>
        <strain evidence="2">Enz.4-51</strain>
    </source>
</reference>
<accession>A0AA43S6P3</accession>
<proteinExistence type="predicted"/>
<dbReference type="PANTHER" id="PTHR43233:SF1">
    <property type="entry name" value="FAMILY N-ACETYLTRANSFERASE, PUTATIVE (AFU_ORTHOLOGUE AFUA_6G03350)-RELATED"/>
    <property type="match status" value="1"/>
</dbReference>
<dbReference type="Pfam" id="PF13673">
    <property type="entry name" value="Acetyltransf_10"/>
    <property type="match status" value="1"/>
</dbReference>
<dbReference type="RefSeq" id="WP_280742250.1">
    <property type="nucleotide sequence ID" value="NZ_JARXVV010000029.1"/>
</dbReference>
<evidence type="ECO:0000259" key="1">
    <source>
        <dbReference type="PROSITE" id="PS51186"/>
    </source>
</evidence>
<dbReference type="AlphaFoldDB" id="A0AA43S6P3"/>
<name>A0AA43S6P3_9BURK</name>
<feature type="domain" description="N-acetyltransferase" evidence="1">
    <location>
        <begin position="3"/>
        <end position="135"/>
    </location>
</feature>
<gene>
    <name evidence="2" type="ORF">M2127_002252</name>
</gene>
<keyword evidence="2" id="KW-0689">Ribosomal protein</keyword>
<dbReference type="GO" id="GO:0005840">
    <property type="term" value="C:ribosome"/>
    <property type="evidence" value="ECO:0007669"/>
    <property type="project" value="UniProtKB-KW"/>
</dbReference>
<dbReference type="PROSITE" id="PS51186">
    <property type="entry name" value="GNAT"/>
    <property type="match status" value="1"/>
</dbReference>